<evidence type="ECO:0000313" key="8">
    <source>
        <dbReference type="Proteomes" id="UP000593880"/>
    </source>
</evidence>
<dbReference type="Proteomes" id="UP000593880">
    <property type="component" value="Plasmid unnamed"/>
</dbReference>
<reference evidence="6" key="1">
    <citation type="journal article" date="2014" name="Int. J. Syst. Evol. Microbiol.">
        <title>Complete genome sequence of Corynebacterium casei LMG S-19264T (=DSM 44701T), isolated from a smear-ripened cheese.</title>
        <authorList>
            <consortium name="US DOE Joint Genome Institute (JGI-PGF)"/>
            <person name="Walter F."/>
            <person name="Albersmeier A."/>
            <person name="Kalinowski J."/>
            <person name="Ruckert C."/>
        </authorList>
    </citation>
    <scope>NUCLEOTIDE SEQUENCE</scope>
    <source>
        <strain evidence="6">CGMCC 1.15034</strain>
    </source>
</reference>
<keyword evidence="4" id="KW-0411">Iron-sulfur</keyword>
<name>A0A410VJE5_9BRAD</name>
<dbReference type="EMBL" id="BMHC01000020">
    <property type="protein sequence ID" value="GGI31397.1"/>
    <property type="molecule type" value="Genomic_DNA"/>
</dbReference>
<keyword evidence="3" id="KW-0408">Iron</keyword>
<evidence type="ECO:0000313" key="7">
    <source>
        <dbReference type="EMBL" id="QOZ64335.1"/>
    </source>
</evidence>
<reference evidence="6" key="3">
    <citation type="submission" date="2022-12" db="EMBL/GenBank/DDBJ databases">
        <authorList>
            <person name="Sun Q."/>
            <person name="Zhou Y."/>
        </authorList>
    </citation>
    <scope>NUCLEOTIDE SEQUENCE</scope>
    <source>
        <strain evidence="6">CGMCC 1.15034</strain>
    </source>
</reference>
<keyword evidence="8" id="KW-1185">Reference proteome</keyword>
<evidence type="ECO:0000313" key="6">
    <source>
        <dbReference type="EMBL" id="GGI31397.1"/>
    </source>
</evidence>
<dbReference type="PANTHER" id="PTHR21496:SF23">
    <property type="entry name" value="3-PHENYLPROPIONATE_CINNAMIC ACID DIOXYGENASE FERREDOXIN SUBUNIT"/>
    <property type="match status" value="1"/>
</dbReference>
<dbReference type="InterPro" id="IPR017941">
    <property type="entry name" value="Rieske_2Fe-2S"/>
</dbReference>
<keyword evidence="1" id="KW-0001">2Fe-2S</keyword>
<sequence>MTKQAEWVAACAADALRPEEVRRLDHGGRTFVIVRSPEGDYFAMDGHCSHEKVHLADGIVDGGIIECPKHFGTFDYRTGESRALPACVDLQSYEVKIENGIVMVKV</sequence>
<dbReference type="Proteomes" id="UP000625079">
    <property type="component" value="Unassembled WGS sequence"/>
</dbReference>
<evidence type="ECO:0000256" key="2">
    <source>
        <dbReference type="ARBA" id="ARBA00022723"/>
    </source>
</evidence>
<dbReference type="AlphaFoldDB" id="A0A410VJE5"/>
<dbReference type="RefSeq" id="WP_128929751.1">
    <property type="nucleotide sequence ID" value="NZ_BMHC01000020.1"/>
</dbReference>
<feature type="domain" description="Rieske" evidence="5">
    <location>
        <begin position="8"/>
        <end position="104"/>
    </location>
</feature>
<gene>
    <name evidence="6" type="ORF">GCM10010987_64220</name>
    <name evidence="7" type="ORF">XH86_36735</name>
</gene>
<dbReference type="PANTHER" id="PTHR21496">
    <property type="entry name" value="FERREDOXIN-RELATED"/>
    <property type="match status" value="1"/>
</dbReference>
<dbReference type="Pfam" id="PF00355">
    <property type="entry name" value="Rieske"/>
    <property type="match status" value="1"/>
</dbReference>
<dbReference type="CDD" id="cd03528">
    <property type="entry name" value="Rieske_RO_ferredoxin"/>
    <property type="match status" value="1"/>
</dbReference>
<organism evidence="6 9">
    <name type="scientific">Bradyrhizobium guangdongense</name>
    <dbReference type="NCBI Taxonomy" id="1325090"/>
    <lineage>
        <taxon>Bacteria</taxon>
        <taxon>Pseudomonadati</taxon>
        <taxon>Pseudomonadota</taxon>
        <taxon>Alphaproteobacteria</taxon>
        <taxon>Hyphomicrobiales</taxon>
        <taxon>Nitrobacteraceae</taxon>
        <taxon>Bradyrhizobium</taxon>
    </lineage>
</organism>
<evidence type="ECO:0000256" key="4">
    <source>
        <dbReference type="ARBA" id="ARBA00023014"/>
    </source>
</evidence>
<dbReference type="SUPFAM" id="SSF50022">
    <property type="entry name" value="ISP domain"/>
    <property type="match status" value="1"/>
</dbReference>
<dbReference type="InterPro" id="IPR036922">
    <property type="entry name" value="Rieske_2Fe-2S_sf"/>
</dbReference>
<dbReference type="GO" id="GO:0046872">
    <property type="term" value="F:metal ion binding"/>
    <property type="evidence" value="ECO:0007669"/>
    <property type="project" value="UniProtKB-KW"/>
</dbReference>
<accession>A0A410VJE5</accession>
<evidence type="ECO:0000259" key="5">
    <source>
        <dbReference type="PROSITE" id="PS51296"/>
    </source>
</evidence>
<protein>
    <submittedName>
        <fullName evidence="6">Rieske family ferredoxin</fullName>
    </submittedName>
</protein>
<geneLocation type="plasmid" evidence="7 8">
    <name>unnamed</name>
</geneLocation>
<keyword evidence="2" id="KW-0479">Metal-binding</keyword>
<dbReference type="Gene3D" id="2.102.10.10">
    <property type="entry name" value="Rieske [2Fe-2S] iron-sulphur domain"/>
    <property type="match status" value="1"/>
</dbReference>
<evidence type="ECO:0000256" key="1">
    <source>
        <dbReference type="ARBA" id="ARBA00022714"/>
    </source>
</evidence>
<evidence type="ECO:0000313" key="9">
    <source>
        <dbReference type="Proteomes" id="UP000625079"/>
    </source>
</evidence>
<evidence type="ECO:0000256" key="3">
    <source>
        <dbReference type="ARBA" id="ARBA00023004"/>
    </source>
</evidence>
<dbReference type="GO" id="GO:0051537">
    <property type="term" value="F:2 iron, 2 sulfur cluster binding"/>
    <property type="evidence" value="ECO:0007669"/>
    <property type="project" value="UniProtKB-KW"/>
</dbReference>
<dbReference type="OrthoDB" id="9800167at2"/>
<reference evidence="7 8" key="2">
    <citation type="submission" date="2018-06" db="EMBL/GenBank/DDBJ databases">
        <title>Comparative genomics of rhizobia nodulating Arachis hypogaea in China.</title>
        <authorList>
            <person name="Li Y."/>
        </authorList>
    </citation>
    <scope>NUCLEOTIDE SEQUENCE [LARGE SCALE GENOMIC DNA]</scope>
    <source>
        <strain evidence="7 8">CCBAU 51658</strain>
        <plasmid evidence="7 8">unnamed</plasmid>
    </source>
</reference>
<proteinExistence type="predicted"/>
<dbReference type="PROSITE" id="PS51296">
    <property type="entry name" value="RIESKE"/>
    <property type="match status" value="1"/>
</dbReference>
<dbReference type="EMBL" id="CP030058">
    <property type="protein sequence ID" value="QOZ64335.1"/>
    <property type="molecule type" value="Genomic_DNA"/>
</dbReference>
<keyword evidence="7" id="KW-0614">Plasmid</keyword>